<sequence>MLNIIKQAALGAVDTSNPVSILFGEVTKANPLEVSVDQRFSLSEDFLIVPEHVTGYQPTVEGQTIPIRQGLRKGDRVILLRAQGGHSFVILGKAV</sequence>
<dbReference type="RefSeq" id="WP_077996991.1">
    <property type="nucleotide sequence ID" value="NZ_CP019655.1"/>
</dbReference>
<dbReference type="AlphaFoldDB" id="A0A2L1UB02"/>
<reference evidence="2" key="1">
    <citation type="submission" date="2017-02" db="EMBL/GenBank/DDBJ databases">
        <title>Delineation of Paenibacillus larvae strains originating from foulbrood outbreaks.</title>
        <authorList>
            <person name="Beims H."/>
            <person name="Bunk B."/>
            <person name="Sproeer C."/>
            <person name="Mohr K.I."/>
            <person name="Pradella S."/>
            <person name="Guenther G."/>
            <person name="Rohde M."/>
            <person name="von der Ohe W."/>
            <person name="Steinert M."/>
        </authorList>
    </citation>
    <scope>NUCLEOTIDE SEQUENCE [LARGE SCALE GENOMIC DNA]</scope>
    <source>
        <strain evidence="2">Eric_III</strain>
    </source>
</reference>
<gene>
    <name evidence="1" type="ORF">ERICIII_01123</name>
</gene>
<organism evidence="1 2">
    <name type="scientific">Paenibacillus larvae subsp. larvae</name>
    <dbReference type="NCBI Taxonomy" id="147375"/>
    <lineage>
        <taxon>Bacteria</taxon>
        <taxon>Bacillati</taxon>
        <taxon>Bacillota</taxon>
        <taxon>Bacilli</taxon>
        <taxon>Bacillales</taxon>
        <taxon>Paenibacillaceae</taxon>
        <taxon>Paenibacillus</taxon>
    </lineage>
</organism>
<proteinExistence type="predicted"/>
<protein>
    <recommendedName>
        <fullName evidence="3">Phage protein</fullName>
    </recommendedName>
</protein>
<evidence type="ECO:0000313" key="1">
    <source>
        <dbReference type="EMBL" id="AVF25327.1"/>
    </source>
</evidence>
<accession>A0A2L1UB02</accession>
<dbReference type="GeneID" id="64217928"/>
<evidence type="ECO:0008006" key="3">
    <source>
        <dbReference type="Google" id="ProtNLM"/>
    </source>
</evidence>
<dbReference type="Pfam" id="PF10844">
    <property type="entry name" value="DUF2577"/>
    <property type="match status" value="1"/>
</dbReference>
<name>A0A2L1UB02_9BACL</name>
<dbReference type="EMBL" id="CP019655">
    <property type="protein sequence ID" value="AVF25327.1"/>
    <property type="molecule type" value="Genomic_DNA"/>
</dbReference>
<dbReference type="STRING" id="147375.BXP28_12815"/>
<dbReference type="InterPro" id="IPR022555">
    <property type="entry name" value="DUF2577"/>
</dbReference>
<dbReference type="Proteomes" id="UP000239833">
    <property type="component" value="Chromosome"/>
</dbReference>
<evidence type="ECO:0000313" key="2">
    <source>
        <dbReference type="Proteomes" id="UP000239833"/>
    </source>
</evidence>